<feature type="transmembrane region" description="Helical" evidence="1">
    <location>
        <begin position="50"/>
        <end position="69"/>
    </location>
</feature>
<comment type="caution">
    <text evidence="3">The sequence shown here is derived from an EMBL/GenBank/DDBJ whole genome shotgun (WGS) entry which is preliminary data.</text>
</comment>
<evidence type="ECO:0000313" key="4">
    <source>
        <dbReference type="Proteomes" id="UP001595952"/>
    </source>
</evidence>
<sequence length="266" mass="28321">MTTHPDELAGRVLSTTQHPWRFALLVMLALELVLLVCLGAARLFLPNVPLIALDLPILLLNAIFAALLLTRLGWWRAAGFRALQRPRDLILLALPVALLIVPALVVGVDVPPFGKALALLVVTLLIAFQEEAIFRGVILHGLAPLGTLHAVLGSALLFGVIHANSLLVGRDPAFVAVQVIGSILGGVGSAALRLRFGSIWPLIALHTLNDFIQFSASQGLAVEQASPVLLIAKLGISSLMALYGFFLLRGTEMRMWPVSAQSAAAP</sequence>
<dbReference type="GO" id="GO:0016787">
    <property type="term" value="F:hydrolase activity"/>
    <property type="evidence" value="ECO:0007669"/>
    <property type="project" value="UniProtKB-KW"/>
</dbReference>
<keyword evidence="1" id="KW-1133">Transmembrane helix</keyword>
<dbReference type="Proteomes" id="UP001595952">
    <property type="component" value="Unassembled WGS sequence"/>
</dbReference>
<keyword evidence="1" id="KW-0472">Membrane</keyword>
<evidence type="ECO:0000313" key="3">
    <source>
        <dbReference type="EMBL" id="MFC4637788.1"/>
    </source>
</evidence>
<keyword evidence="1" id="KW-0812">Transmembrane</keyword>
<accession>A0ABV9I7B9</accession>
<feature type="transmembrane region" description="Helical" evidence="1">
    <location>
        <begin position="141"/>
        <end position="161"/>
    </location>
</feature>
<name>A0ABV9I7B9_9DEIO</name>
<feature type="domain" description="CAAX prenyl protease 2/Lysostaphin resistance protein A-like" evidence="2">
    <location>
        <begin position="115"/>
        <end position="212"/>
    </location>
</feature>
<dbReference type="EMBL" id="JBHSEI010000002">
    <property type="protein sequence ID" value="MFC4637788.1"/>
    <property type="molecule type" value="Genomic_DNA"/>
</dbReference>
<dbReference type="EC" id="3.4.-.-" evidence="3"/>
<protein>
    <submittedName>
        <fullName evidence="3">CPBP family intramembrane glutamic endopeptidase</fullName>
        <ecNumber evidence="3">3.4.-.-</ecNumber>
    </submittedName>
</protein>
<dbReference type="InterPro" id="IPR052710">
    <property type="entry name" value="CAAX_protease"/>
</dbReference>
<keyword evidence="4" id="KW-1185">Reference proteome</keyword>
<reference evidence="4" key="1">
    <citation type="journal article" date="2019" name="Int. J. Syst. Evol. Microbiol.">
        <title>The Global Catalogue of Microorganisms (GCM) 10K type strain sequencing project: providing services to taxonomists for standard genome sequencing and annotation.</title>
        <authorList>
            <consortium name="The Broad Institute Genomics Platform"/>
            <consortium name="The Broad Institute Genome Sequencing Center for Infectious Disease"/>
            <person name="Wu L."/>
            <person name="Ma J."/>
        </authorList>
    </citation>
    <scope>NUCLEOTIDE SEQUENCE [LARGE SCALE GENOMIC DNA]</scope>
    <source>
        <strain evidence="4">CCUG 55995</strain>
    </source>
</reference>
<dbReference type="InterPro" id="IPR003675">
    <property type="entry name" value="Rce1/LyrA-like_dom"/>
</dbReference>
<feature type="transmembrane region" description="Helical" evidence="1">
    <location>
        <begin position="89"/>
        <end position="107"/>
    </location>
</feature>
<feature type="transmembrane region" description="Helical" evidence="1">
    <location>
        <begin position="228"/>
        <end position="248"/>
    </location>
</feature>
<feature type="transmembrane region" description="Helical" evidence="1">
    <location>
        <begin position="20"/>
        <end position="44"/>
    </location>
</feature>
<dbReference type="PANTHER" id="PTHR36435">
    <property type="entry name" value="SLR1288 PROTEIN"/>
    <property type="match status" value="1"/>
</dbReference>
<dbReference type="Pfam" id="PF02517">
    <property type="entry name" value="Rce1-like"/>
    <property type="match status" value="1"/>
</dbReference>
<dbReference type="RefSeq" id="WP_380060820.1">
    <property type="nucleotide sequence ID" value="NZ_JBHSEI010000002.1"/>
</dbReference>
<organism evidence="3 4">
    <name type="scientific">Deinococcus hohokamensis</name>
    <dbReference type="NCBI Taxonomy" id="309883"/>
    <lineage>
        <taxon>Bacteria</taxon>
        <taxon>Thermotogati</taxon>
        <taxon>Deinococcota</taxon>
        <taxon>Deinococci</taxon>
        <taxon>Deinococcales</taxon>
        <taxon>Deinococcaceae</taxon>
        <taxon>Deinococcus</taxon>
    </lineage>
</organism>
<evidence type="ECO:0000256" key="1">
    <source>
        <dbReference type="SAM" id="Phobius"/>
    </source>
</evidence>
<gene>
    <name evidence="3" type="ORF">ACFO0D_05485</name>
</gene>
<dbReference type="PANTHER" id="PTHR36435:SF1">
    <property type="entry name" value="CAAX AMINO TERMINAL PROTEASE FAMILY PROTEIN"/>
    <property type="match status" value="1"/>
</dbReference>
<evidence type="ECO:0000259" key="2">
    <source>
        <dbReference type="Pfam" id="PF02517"/>
    </source>
</evidence>
<proteinExistence type="predicted"/>
<keyword evidence="3" id="KW-0378">Hydrolase</keyword>
<feature type="transmembrane region" description="Helical" evidence="1">
    <location>
        <begin position="173"/>
        <end position="192"/>
    </location>
</feature>